<dbReference type="GO" id="GO:0016987">
    <property type="term" value="F:sigma factor activity"/>
    <property type="evidence" value="ECO:0007669"/>
    <property type="project" value="UniProtKB-KW"/>
</dbReference>
<evidence type="ECO:0000256" key="1">
    <source>
        <dbReference type="ARBA" id="ARBA00010641"/>
    </source>
</evidence>
<sequence length="172" mass="20843">MHKETFSPLNFEKIYAEYFPKIYNFIFYRLLSREDTEDLVSEVFFKVAKNLDRFDEGKAKLKTWIYRIAQNTLIDFYRSRKIETSLDDEETGYEPSVDFEEQLERIASPKRQALYRELQKLKERERLIVYYRFFEGYTNREIAKLLQMKESTVGTVLGRTLKKLQTDELREL</sequence>
<evidence type="ECO:0000259" key="5">
    <source>
        <dbReference type="PROSITE" id="PS00622"/>
    </source>
</evidence>
<dbReference type="SUPFAM" id="SSF88946">
    <property type="entry name" value="Sigma2 domain of RNA polymerase sigma factors"/>
    <property type="match status" value="1"/>
</dbReference>
<keyword evidence="2" id="KW-0805">Transcription regulation</keyword>
<keyword evidence="3" id="KW-0731">Sigma factor</keyword>
<dbReference type="GO" id="GO:0006352">
    <property type="term" value="P:DNA-templated transcription initiation"/>
    <property type="evidence" value="ECO:0007669"/>
    <property type="project" value="InterPro"/>
</dbReference>
<feature type="domain" description="HTH luxR-type" evidence="5">
    <location>
        <begin position="136"/>
        <end position="163"/>
    </location>
</feature>
<keyword evidence="7" id="KW-1185">Reference proteome</keyword>
<dbReference type="GO" id="GO:0003677">
    <property type="term" value="F:DNA binding"/>
    <property type="evidence" value="ECO:0007669"/>
    <property type="project" value="InterPro"/>
</dbReference>
<dbReference type="InterPro" id="IPR007627">
    <property type="entry name" value="RNA_pol_sigma70_r2"/>
</dbReference>
<organism evidence="6 7">
    <name type="scientific">Guopingia tenuis</name>
    <dbReference type="NCBI Taxonomy" id="2763656"/>
    <lineage>
        <taxon>Bacteria</taxon>
        <taxon>Bacillati</taxon>
        <taxon>Bacillota</taxon>
        <taxon>Clostridia</taxon>
        <taxon>Christensenellales</taxon>
        <taxon>Christensenellaceae</taxon>
        <taxon>Guopingia</taxon>
    </lineage>
</organism>
<dbReference type="CDD" id="cd06171">
    <property type="entry name" value="Sigma70_r4"/>
    <property type="match status" value="1"/>
</dbReference>
<dbReference type="InterPro" id="IPR013249">
    <property type="entry name" value="RNA_pol_sigma70_r4_t2"/>
</dbReference>
<dbReference type="NCBIfam" id="TIGR02937">
    <property type="entry name" value="sigma70-ECF"/>
    <property type="match status" value="1"/>
</dbReference>
<dbReference type="Pfam" id="PF04542">
    <property type="entry name" value="Sigma70_r2"/>
    <property type="match status" value="1"/>
</dbReference>
<dbReference type="InterPro" id="IPR013325">
    <property type="entry name" value="RNA_pol_sigma_r2"/>
</dbReference>
<dbReference type="InterPro" id="IPR000792">
    <property type="entry name" value="Tscrpt_reg_LuxR_C"/>
</dbReference>
<protein>
    <submittedName>
        <fullName evidence="6">RNA polymerase sigma factor</fullName>
    </submittedName>
</protein>
<dbReference type="PANTHER" id="PTHR43133:SF51">
    <property type="entry name" value="RNA POLYMERASE SIGMA FACTOR"/>
    <property type="match status" value="1"/>
</dbReference>
<evidence type="ECO:0000256" key="3">
    <source>
        <dbReference type="ARBA" id="ARBA00023082"/>
    </source>
</evidence>
<keyword evidence="4" id="KW-0804">Transcription</keyword>
<evidence type="ECO:0000313" key="6">
    <source>
        <dbReference type="EMBL" id="MBC8538820.1"/>
    </source>
</evidence>
<evidence type="ECO:0000256" key="2">
    <source>
        <dbReference type="ARBA" id="ARBA00023015"/>
    </source>
</evidence>
<name>A0A926HX90_9FIRM</name>
<dbReference type="RefSeq" id="WP_249280495.1">
    <property type="nucleotide sequence ID" value="NZ_JACRSS010000003.1"/>
</dbReference>
<comment type="caution">
    <text evidence="6">The sequence shown here is derived from an EMBL/GenBank/DDBJ whole genome shotgun (WGS) entry which is preliminary data.</text>
</comment>
<evidence type="ECO:0000313" key="7">
    <source>
        <dbReference type="Proteomes" id="UP000617951"/>
    </source>
</evidence>
<gene>
    <name evidence="6" type="ORF">H8693_07710</name>
</gene>
<dbReference type="InterPro" id="IPR036388">
    <property type="entry name" value="WH-like_DNA-bd_sf"/>
</dbReference>
<dbReference type="InterPro" id="IPR039425">
    <property type="entry name" value="RNA_pol_sigma-70-like"/>
</dbReference>
<reference evidence="6" key="1">
    <citation type="submission" date="2020-08" db="EMBL/GenBank/DDBJ databases">
        <title>Genome public.</title>
        <authorList>
            <person name="Liu C."/>
            <person name="Sun Q."/>
        </authorList>
    </citation>
    <scope>NUCLEOTIDE SEQUENCE</scope>
    <source>
        <strain evidence="6">NSJ-63</strain>
    </source>
</reference>
<dbReference type="Gene3D" id="1.10.10.10">
    <property type="entry name" value="Winged helix-like DNA-binding domain superfamily/Winged helix DNA-binding domain"/>
    <property type="match status" value="1"/>
</dbReference>
<dbReference type="InterPro" id="IPR014284">
    <property type="entry name" value="RNA_pol_sigma-70_dom"/>
</dbReference>
<dbReference type="PROSITE" id="PS00622">
    <property type="entry name" value="HTH_LUXR_1"/>
    <property type="match status" value="1"/>
</dbReference>
<dbReference type="SUPFAM" id="SSF88659">
    <property type="entry name" value="Sigma3 and sigma4 domains of RNA polymerase sigma factors"/>
    <property type="match status" value="1"/>
</dbReference>
<dbReference type="PANTHER" id="PTHR43133">
    <property type="entry name" value="RNA POLYMERASE ECF-TYPE SIGMA FACTO"/>
    <property type="match status" value="1"/>
</dbReference>
<dbReference type="AlphaFoldDB" id="A0A926HX90"/>
<dbReference type="EMBL" id="JACRSS010000003">
    <property type="protein sequence ID" value="MBC8538820.1"/>
    <property type="molecule type" value="Genomic_DNA"/>
</dbReference>
<dbReference type="InterPro" id="IPR013324">
    <property type="entry name" value="RNA_pol_sigma_r3/r4-like"/>
</dbReference>
<dbReference type="Gene3D" id="1.10.1740.10">
    <property type="match status" value="1"/>
</dbReference>
<dbReference type="Proteomes" id="UP000617951">
    <property type="component" value="Unassembled WGS sequence"/>
</dbReference>
<evidence type="ECO:0000256" key="4">
    <source>
        <dbReference type="ARBA" id="ARBA00023163"/>
    </source>
</evidence>
<dbReference type="Pfam" id="PF08281">
    <property type="entry name" value="Sigma70_r4_2"/>
    <property type="match status" value="1"/>
</dbReference>
<proteinExistence type="inferred from homology"/>
<accession>A0A926HX90</accession>
<comment type="similarity">
    <text evidence="1">Belongs to the sigma-70 factor family. ECF subfamily.</text>
</comment>